<feature type="non-terminal residue" evidence="1">
    <location>
        <position position="135"/>
    </location>
</feature>
<reference evidence="1" key="2">
    <citation type="journal article" date="2023" name="Proc. Natl. Acad. Sci. U.S.A.">
        <title>A global phylogenomic analysis of the shiitake genus Lentinula.</title>
        <authorList>
            <person name="Sierra-Patev S."/>
            <person name="Min B."/>
            <person name="Naranjo-Ortiz M."/>
            <person name="Looney B."/>
            <person name="Konkel Z."/>
            <person name="Slot J.C."/>
            <person name="Sakamoto Y."/>
            <person name="Steenwyk J.L."/>
            <person name="Rokas A."/>
            <person name="Carro J."/>
            <person name="Camarero S."/>
            <person name="Ferreira P."/>
            <person name="Molpeceres G."/>
            <person name="Ruiz-Duenas F.J."/>
            <person name="Serrano A."/>
            <person name="Henrissat B."/>
            <person name="Drula E."/>
            <person name="Hughes K.W."/>
            <person name="Mata J.L."/>
            <person name="Ishikawa N.K."/>
            <person name="Vargas-Isla R."/>
            <person name="Ushijima S."/>
            <person name="Smith C.A."/>
            <person name="Donoghue J."/>
            <person name="Ahrendt S."/>
            <person name="Andreopoulos W."/>
            <person name="He G."/>
            <person name="LaButti K."/>
            <person name="Lipzen A."/>
            <person name="Ng V."/>
            <person name="Riley R."/>
            <person name="Sandor L."/>
            <person name="Barry K."/>
            <person name="Martinez A.T."/>
            <person name="Xiao Y."/>
            <person name="Gibbons J.G."/>
            <person name="Terashima K."/>
            <person name="Grigoriev I.V."/>
            <person name="Hibbett D."/>
        </authorList>
    </citation>
    <scope>NUCLEOTIDE SEQUENCE</scope>
    <source>
        <strain evidence="1">ET3784</strain>
    </source>
</reference>
<comment type="caution">
    <text evidence="1">The sequence shown here is derived from an EMBL/GenBank/DDBJ whole genome shotgun (WGS) entry which is preliminary data.</text>
</comment>
<dbReference type="EMBL" id="JANVFO010000032">
    <property type="protein sequence ID" value="KAJ3731212.1"/>
    <property type="molecule type" value="Genomic_DNA"/>
</dbReference>
<protein>
    <recommendedName>
        <fullName evidence="3">FAR1 domain-containing protein</fullName>
    </recommendedName>
</protein>
<accession>A0AA38J7V4</accession>
<feature type="non-terminal residue" evidence="1">
    <location>
        <position position="1"/>
    </location>
</feature>
<sequence>GSFEWDQMHGYTLSWESMIDFEDWMKGEERKHCIEFRRHKSETPTGSRDALWMCKITFVCARGSTGGRKEKYQRKFDWDRKIERKFAQCPCRIVVKSYPGHSELLGHYGSEHSHALGEENARFTQIPKESRHAIE</sequence>
<dbReference type="AlphaFoldDB" id="A0AA38J7V4"/>
<proteinExistence type="predicted"/>
<gene>
    <name evidence="1" type="ORF">DFJ43DRAFT_1187994</name>
</gene>
<keyword evidence="2" id="KW-1185">Reference proteome</keyword>
<dbReference type="Proteomes" id="UP001176059">
    <property type="component" value="Unassembled WGS sequence"/>
</dbReference>
<organism evidence="1 2">
    <name type="scientific">Lentinula guzmanii</name>
    <dbReference type="NCBI Taxonomy" id="2804957"/>
    <lineage>
        <taxon>Eukaryota</taxon>
        <taxon>Fungi</taxon>
        <taxon>Dikarya</taxon>
        <taxon>Basidiomycota</taxon>
        <taxon>Agaricomycotina</taxon>
        <taxon>Agaricomycetes</taxon>
        <taxon>Agaricomycetidae</taxon>
        <taxon>Agaricales</taxon>
        <taxon>Marasmiineae</taxon>
        <taxon>Omphalotaceae</taxon>
        <taxon>Lentinula</taxon>
    </lineage>
</organism>
<evidence type="ECO:0008006" key="3">
    <source>
        <dbReference type="Google" id="ProtNLM"/>
    </source>
</evidence>
<name>A0AA38J7V4_9AGAR</name>
<evidence type="ECO:0000313" key="1">
    <source>
        <dbReference type="EMBL" id="KAJ3731212.1"/>
    </source>
</evidence>
<evidence type="ECO:0000313" key="2">
    <source>
        <dbReference type="Proteomes" id="UP001176059"/>
    </source>
</evidence>
<reference evidence="1" key="1">
    <citation type="submission" date="2022-08" db="EMBL/GenBank/DDBJ databases">
        <authorList>
            <consortium name="DOE Joint Genome Institute"/>
            <person name="Min B."/>
            <person name="Sierra-Patev S."/>
            <person name="Naranjo-Ortiz M."/>
            <person name="Looney B."/>
            <person name="Konkel Z."/>
            <person name="Slot J.C."/>
            <person name="Sakamoto Y."/>
            <person name="Steenwyk J.L."/>
            <person name="Rokas A."/>
            <person name="Carro J."/>
            <person name="Camarero S."/>
            <person name="Ferreira P."/>
            <person name="Molpeceres G."/>
            <person name="Ruiz-duenas F.J."/>
            <person name="Serrano A."/>
            <person name="Henrissat B."/>
            <person name="Drula E."/>
            <person name="Hughes K.W."/>
            <person name="Mata J.L."/>
            <person name="Ishikawa N.K."/>
            <person name="Vargas-Isla R."/>
            <person name="Ushijima S."/>
            <person name="Smith C.A."/>
            <person name="Ahrendt S."/>
            <person name="Andreopoulos W."/>
            <person name="He G."/>
            <person name="LaButti K."/>
            <person name="Lipzen A."/>
            <person name="Ng V."/>
            <person name="Riley R."/>
            <person name="Sandor L."/>
            <person name="Barry K."/>
            <person name="Martinez A.T."/>
            <person name="Xiao Y."/>
            <person name="Gibbons J.G."/>
            <person name="Terashima K."/>
            <person name="Hibbett D.S."/>
            <person name="Grigoriev I.V."/>
        </authorList>
    </citation>
    <scope>NUCLEOTIDE SEQUENCE</scope>
    <source>
        <strain evidence="1">ET3784</strain>
    </source>
</reference>